<dbReference type="AlphaFoldDB" id="A0AAV3P4X4"/>
<feature type="domain" description="Topoisomerase 6 subunit A/Spo11 TOPRIM" evidence="1">
    <location>
        <begin position="3"/>
        <end position="88"/>
    </location>
</feature>
<organism evidence="2 3">
    <name type="scientific">Lithospermum erythrorhizon</name>
    <name type="common">Purple gromwell</name>
    <name type="synonym">Lithospermum officinale var. erythrorhizon</name>
    <dbReference type="NCBI Taxonomy" id="34254"/>
    <lineage>
        <taxon>Eukaryota</taxon>
        <taxon>Viridiplantae</taxon>
        <taxon>Streptophyta</taxon>
        <taxon>Embryophyta</taxon>
        <taxon>Tracheophyta</taxon>
        <taxon>Spermatophyta</taxon>
        <taxon>Magnoliopsida</taxon>
        <taxon>eudicotyledons</taxon>
        <taxon>Gunneridae</taxon>
        <taxon>Pentapetalae</taxon>
        <taxon>asterids</taxon>
        <taxon>lamiids</taxon>
        <taxon>Boraginales</taxon>
        <taxon>Boraginaceae</taxon>
        <taxon>Boraginoideae</taxon>
        <taxon>Lithospermeae</taxon>
        <taxon>Lithospermum</taxon>
    </lineage>
</organism>
<evidence type="ECO:0000259" key="1">
    <source>
        <dbReference type="Pfam" id="PF21180"/>
    </source>
</evidence>
<dbReference type="GO" id="GO:0042138">
    <property type="term" value="P:meiotic DNA double-strand break formation"/>
    <property type="evidence" value="ECO:0007669"/>
    <property type="project" value="TreeGrafter"/>
</dbReference>
<dbReference type="InterPro" id="IPR002815">
    <property type="entry name" value="Spo11/TopoVI_A"/>
</dbReference>
<dbReference type="GO" id="GO:0000228">
    <property type="term" value="C:nuclear chromosome"/>
    <property type="evidence" value="ECO:0007669"/>
    <property type="project" value="TreeGrafter"/>
</dbReference>
<protein>
    <recommendedName>
        <fullName evidence="1">Topoisomerase 6 subunit A/Spo11 TOPRIM domain-containing protein</fullName>
    </recommendedName>
</protein>
<dbReference type="GO" id="GO:0003677">
    <property type="term" value="F:DNA binding"/>
    <property type="evidence" value="ECO:0007669"/>
    <property type="project" value="InterPro"/>
</dbReference>
<dbReference type="Proteomes" id="UP001454036">
    <property type="component" value="Unassembled WGS sequence"/>
</dbReference>
<evidence type="ECO:0000313" key="3">
    <source>
        <dbReference type="Proteomes" id="UP001454036"/>
    </source>
</evidence>
<dbReference type="SUPFAM" id="SSF56726">
    <property type="entry name" value="DNA topoisomerase IV, alpha subunit"/>
    <property type="match status" value="1"/>
</dbReference>
<keyword evidence="3" id="KW-1185">Reference proteome</keyword>
<dbReference type="GO" id="GO:0007131">
    <property type="term" value="P:reciprocal meiotic recombination"/>
    <property type="evidence" value="ECO:0007669"/>
    <property type="project" value="TreeGrafter"/>
</dbReference>
<dbReference type="GO" id="GO:0003918">
    <property type="term" value="F:DNA topoisomerase type II (double strand cut, ATP-hydrolyzing) activity"/>
    <property type="evidence" value="ECO:0007669"/>
    <property type="project" value="InterPro"/>
</dbReference>
<sequence length="93" mass="10869">MEQPDVLTRVFLRRLSDALKIPVFGLFDCNPSAVHILKTFRHESDSMSYDSYHLVTLNIKWIGLRPLDLEKYGIESQSMTAKEVKEDKKKNWV</sequence>
<dbReference type="GO" id="GO:0000706">
    <property type="term" value="P:meiotic DNA double-strand break processing"/>
    <property type="evidence" value="ECO:0007669"/>
    <property type="project" value="TreeGrafter"/>
</dbReference>
<dbReference type="EMBL" id="BAABME010031690">
    <property type="protein sequence ID" value="GAA0146714.1"/>
    <property type="molecule type" value="Genomic_DNA"/>
</dbReference>
<proteinExistence type="predicted"/>
<gene>
    <name evidence="2" type="ORF">LIER_42920</name>
</gene>
<dbReference type="InterPro" id="IPR034136">
    <property type="entry name" value="TOPRIM_Topo6A/Spo11"/>
</dbReference>
<dbReference type="InterPro" id="IPR036078">
    <property type="entry name" value="Spo11/TopoVI_A_sf"/>
</dbReference>
<dbReference type="PANTHER" id="PTHR10848:SF0">
    <property type="entry name" value="MEIOTIC RECOMBINATION PROTEIN SPO11"/>
    <property type="match status" value="1"/>
</dbReference>
<evidence type="ECO:0000313" key="2">
    <source>
        <dbReference type="EMBL" id="GAA0146714.1"/>
    </source>
</evidence>
<name>A0AAV3P4X4_LITER</name>
<comment type="caution">
    <text evidence="2">The sequence shown here is derived from an EMBL/GenBank/DDBJ whole genome shotgun (WGS) entry which is preliminary data.</text>
</comment>
<accession>A0AAV3P4X4</accession>
<dbReference type="Gene3D" id="3.40.1360.10">
    <property type="match status" value="1"/>
</dbReference>
<dbReference type="Pfam" id="PF21180">
    <property type="entry name" value="TOP6A-Spo11_Toprim"/>
    <property type="match status" value="1"/>
</dbReference>
<reference evidence="2 3" key="1">
    <citation type="submission" date="2024-01" db="EMBL/GenBank/DDBJ databases">
        <title>The complete chloroplast genome sequence of Lithospermum erythrorhizon: insights into the phylogenetic relationship among Boraginaceae species and the maternal lineages of purple gromwells.</title>
        <authorList>
            <person name="Okada T."/>
            <person name="Watanabe K."/>
        </authorList>
    </citation>
    <scope>NUCLEOTIDE SEQUENCE [LARGE SCALE GENOMIC DNA]</scope>
</reference>
<dbReference type="PANTHER" id="PTHR10848">
    <property type="entry name" value="MEIOTIC RECOMBINATION PROTEIN SPO11"/>
    <property type="match status" value="1"/>
</dbReference>